<dbReference type="InterPro" id="IPR051601">
    <property type="entry name" value="Serine_prot/Carboxylest_S33"/>
</dbReference>
<organism evidence="7 8">
    <name type="scientific">Pilimelia anulata</name>
    <dbReference type="NCBI Taxonomy" id="53371"/>
    <lineage>
        <taxon>Bacteria</taxon>
        <taxon>Bacillati</taxon>
        <taxon>Actinomycetota</taxon>
        <taxon>Actinomycetes</taxon>
        <taxon>Micromonosporales</taxon>
        <taxon>Micromonosporaceae</taxon>
        <taxon>Pilimelia</taxon>
    </lineage>
</organism>
<feature type="domain" description="AB hydrolase-1" evidence="5">
    <location>
        <begin position="89"/>
        <end position="269"/>
    </location>
</feature>
<dbReference type="PANTHER" id="PTHR43248">
    <property type="entry name" value="2-SUCCINYL-6-HYDROXY-2,4-CYCLOHEXADIENE-1-CARBOXYLATE SYNTHASE"/>
    <property type="match status" value="1"/>
</dbReference>
<feature type="domain" description="Peptidase S33 tripeptidyl aminopeptidase-like C-terminal" evidence="6">
    <location>
        <begin position="391"/>
        <end position="484"/>
    </location>
</feature>
<dbReference type="InterPro" id="IPR029058">
    <property type="entry name" value="AB_hydrolase_fold"/>
</dbReference>
<keyword evidence="2 4" id="KW-0732">Signal</keyword>
<dbReference type="GO" id="GO:0016787">
    <property type="term" value="F:hydrolase activity"/>
    <property type="evidence" value="ECO:0007669"/>
    <property type="project" value="UniProtKB-KW"/>
</dbReference>
<dbReference type="EMBL" id="BMQB01000001">
    <property type="protein sequence ID" value="GGJ79189.1"/>
    <property type="molecule type" value="Genomic_DNA"/>
</dbReference>
<dbReference type="PANTHER" id="PTHR43248:SF29">
    <property type="entry name" value="TRIPEPTIDYL AMINOPEPTIDASE"/>
    <property type="match status" value="1"/>
</dbReference>
<evidence type="ECO:0000313" key="8">
    <source>
        <dbReference type="Proteomes" id="UP000649739"/>
    </source>
</evidence>
<evidence type="ECO:0000256" key="3">
    <source>
        <dbReference type="ARBA" id="ARBA00022801"/>
    </source>
</evidence>
<evidence type="ECO:0000259" key="5">
    <source>
        <dbReference type="Pfam" id="PF00561"/>
    </source>
</evidence>
<evidence type="ECO:0000256" key="4">
    <source>
        <dbReference type="SAM" id="SignalP"/>
    </source>
</evidence>
<protein>
    <submittedName>
        <fullName evidence="7">Peptidase</fullName>
    </submittedName>
</protein>
<accession>A0A8J3F7J5</accession>
<evidence type="ECO:0000256" key="1">
    <source>
        <dbReference type="ARBA" id="ARBA00010088"/>
    </source>
</evidence>
<feature type="chain" id="PRO_5035237584" evidence="4">
    <location>
        <begin position="29"/>
        <end position="519"/>
    </location>
</feature>
<sequence>MRKFVSSACAAVVALAGTALVAPATATAAPAPAAAIDWQPCTDATLSRAGAECGYVDVPLDHAKPAGEKIQIAVSRVKHKVADADYQGPILVNPGGPGGSGLRWATLGARVPNKIGEAYDWIGFDPRGVGASKPALSCDPEYFTYNRPEYAPGTPEIEKANLAKAAGYTKKCAASPAAKLLDHVKTTDTVRDMELIRAALGAEKINYYGFSYGTYIAQVYATLFPERLRRVVIDGVVDHRDVWYKANLNQDVNFERNIQIFFSWIGRNDKVFHLGTSGGAVSKLYYKTKAELAKKPAGGLIGSSEFNDLFLPAGYSQGAWNSIAKAFSLWVTKQDAKAIKDAYDAANGPGDDNLFAIYLATQCTDIQWPTEWQTWRKDNWATNKKAPFYTWANAWFNAPCYTWPGKAGTPVVVDPAKAPPVLIVTEELDAATPINGALEARRILPGSALINSTGGTTHSSSLRGNACVDSPIAEYLRSGTLPKRQPGAGADLVCKAPKKPTASTTALAPADPYAVPFRY</sequence>
<dbReference type="InterPro" id="IPR000073">
    <property type="entry name" value="AB_hydrolase_1"/>
</dbReference>
<reference evidence="7" key="1">
    <citation type="journal article" date="2014" name="Int. J. Syst. Evol. Microbiol.">
        <title>Complete genome sequence of Corynebacterium casei LMG S-19264T (=DSM 44701T), isolated from a smear-ripened cheese.</title>
        <authorList>
            <consortium name="US DOE Joint Genome Institute (JGI-PGF)"/>
            <person name="Walter F."/>
            <person name="Albersmeier A."/>
            <person name="Kalinowski J."/>
            <person name="Ruckert C."/>
        </authorList>
    </citation>
    <scope>NUCLEOTIDE SEQUENCE</scope>
    <source>
        <strain evidence="7">JCM 3090</strain>
    </source>
</reference>
<dbReference type="RefSeq" id="WP_189168458.1">
    <property type="nucleotide sequence ID" value="NZ_BMQB01000001.1"/>
</dbReference>
<dbReference type="InterPro" id="IPR013595">
    <property type="entry name" value="Pept_S33_TAP-like_C"/>
</dbReference>
<name>A0A8J3F7J5_9ACTN</name>
<evidence type="ECO:0000313" key="7">
    <source>
        <dbReference type="EMBL" id="GGJ79189.1"/>
    </source>
</evidence>
<dbReference type="AlphaFoldDB" id="A0A8J3F7J5"/>
<proteinExistence type="inferred from homology"/>
<feature type="signal peptide" evidence="4">
    <location>
        <begin position="1"/>
        <end position="28"/>
    </location>
</feature>
<dbReference type="Gene3D" id="3.40.50.1820">
    <property type="entry name" value="alpha/beta hydrolase"/>
    <property type="match status" value="1"/>
</dbReference>
<comment type="similarity">
    <text evidence="1">Belongs to the peptidase S33 family.</text>
</comment>
<keyword evidence="8" id="KW-1185">Reference proteome</keyword>
<dbReference type="Proteomes" id="UP000649739">
    <property type="component" value="Unassembled WGS sequence"/>
</dbReference>
<dbReference type="Pfam" id="PF00561">
    <property type="entry name" value="Abhydrolase_1"/>
    <property type="match status" value="1"/>
</dbReference>
<keyword evidence="3" id="KW-0378">Hydrolase</keyword>
<evidence type="ECO:0000256" key="2">
    <source>
        <dbReference type="ARBA" id="ARBA00022729"/>
    </source>
</evidence>
<gene>
    <name evidence="7" type="ORF">GCM10010123_06380</name>
</gene>
<evidence type="ECO:0000259" key="6">
    <source>
        <dbReference type="Pfam" id="PF08386"/>
    </source>
</evidence>
<dbReference type="Pfam" id="PF08386">
    <property type="entry name" value="Abhydrolase_4"/>
    <property type="match status" value="1"/>
</dbReference>
<reference evidence="7" key="2">
    <citation type="submission" date="2020-09" db="EMBL/GenBank/DDBJ databases">
        <authorList>
            <person name="Sun Q."/>
            <person name="Ohkuma M."/>
        </authorList>
    </citation>
    <scope>NUCLEOTIDE SEQUENCE</scope>
    <source>
        <strain evidence="7">JCM 3090</strain>
    </source>
</reference>
<comment type="caution">
    <text evidence="7">The sequence shown here is derived from an EMBL/GenBank/DDBJ whole genome shotgun (WGS) entry which is preliminary data.</text>
</comment>
<dbReference type="SUPFAM" id="SSF53474">
    <property type="entry name" value="alpha/beta-Hydrolases"/>
    <property type="match status" value="1"/>
</dbReference>